<dbReference type="CDD" id="cd01306">
    <property type="entry name" value="PhnM"/>
    <property type="match status" value="1"/>
</dbReference>
<proteinExistence type="predicted"/>
<keyword evidence="3" id="KW-1185">Reference proteome</keyword>
<dbReference type="NCBIfam" id="NF011990">
    <property type="entry name" value="PRK15446.2-6"/>
    <property type="match status" value="1"/>
</dbReference>
<dbReference type="PIRSF" id="PIRSF038971">
    <property type="entry name" value="PhnM"/>
    <property type="match status" value="1"/>
</dbReference>
<dbReference type="Proteomes" id="UP001156905">
    <property type="component" value="Unassembled WGS sequence"/>
</dbReference>
<dbReference type="RefSeq" id="WP_284271218.1">
    <property type="nucleotide sequence ID" value="NZ_BSOW01000024.1"/>
</dbReference>
<dbReference type="InterPro" id="IPR006680">
    <property type="entry name" value="Amidohydro-rel"/>
</dbReference>
<sequence length="385" mass="41302">MNAKPNETVIANARIVLADGVIEQGWIALSEGHIAEIGEGRAPAGAEDAGGDLITPGLIELHTDHLEAHYVPRPKVFWDPVAAVISYDGQLATSGITTVLDSLRVWREDGAEEVDGRAGTLAAAIANAREHDLLRADHFLHLRCEIPMPSVVEEARELVGRPDVRLMSLMDHTPGQRQFRDEVKLRDYYRGKGGGMTDAQLDELFARRFTYQQTYAATNMREIVALAQEYGIPLASHDDTTEENVTDAIRDGIAVAEFPTTVEAARGLHAAGIDILMGAPNVVRGGSHSGNIAAVDLAREGLLDILSSDYIPSSLLMAALQLPQHAPAISLPAAIRTVTKAPAEAVGLSDRGEIAVGKRADLIRVHVAGSVPVVRSVWREGGRVA</sequence>
<evidence type="ECO:0000259" key="1">
    <source>
        <dbReference type="Pfam" id="PF01979"/>
    </source>
</evidence>
<organism evidence="2 3">
    <name type="scientific">Bradyrhizobium iriomotense</name>
    <dbReference type="NCBI Taxonomy" id="441950"/>
    <lineage>
        <taxon>Bacteria</taxon>
        <taxon>Pseudomonadati</taxon>
        <taxon>Pseudomonadota</taxon>
        <taxon>Alphaproteobacteria</taxon>
        <taxon>Hyphomicrobiales</taxon>
        <taxon>Nitrobacteraceae</taxon>
        <taxon>Bradyrhizobium</taxon>
    </lineage>
</organism>
<dbReference type="Gene3D" id="3.20.20.140">
    <property type="entry name" value="Metal-dependent hydrolases"/>
    <property type="match status" value="1"/>
</dbReference>
<dbReference type="InterPro" id="IPR051781">
    <property type="entry name" value="Metallo-dep_Hydrolase"/>
</dbReference>
<dbReference type="Pfam" id="PF01979">
    <property type="entry name" value="Amidohydro_1"/>
    <property type="match status" value="1"/>
</dbReference>
<feature type="domain" description="Amidohydrolase-related" evidence="1">
    <location>
        <begin position="91"/>
        <end position="378"/>
    </location>
</feature>
<dbReference type="NCBIfam" id="NF011984">
    <property type="entry name" value="PRK15446.1-5"/>
    <property type="match status" value="1"/>
</dbReference>
<dbReference type="NCBIfam" id="NF011983">
    <property type="entry name" value="PRK15446.1-4"/>
    <property type="match status" value="1"/>
</dbReference>
<gene>
    <name evidence="2" type="primary">phnM_2</name>
    <name evidence="2" type="ORF">GCM10007857_58870</name>
</gene>
<protein>
    <submittedName>
        <fullName evidence="2">Phosphonate metabolism protein PhnM</fullName>
    </submittedName>
</protein>
<reference evidence="3" key="1">
    <citation type="journal article" date="2019" name="Int. J. Syst. Evol. Microbiol.">
        <title>The Global Catalogue of Microorganisms (GCM) 10K type strain sequencing project: providing services to taxonomists for standard genome sequencing and annotation.</title>
        <authorList>
            <consortium name="The Broad Institute Genomics Platform"/>
            <consortium name="The Broad Institute Genome Sequencing Center for Infectious Disease"/>
            <person name="Wu L."/>
            <person name="Ma J."/>
        </authorList>
    </citation>
    <scope>NUCLEOTIDE SEQUENCE [LARGE SCALE GENOMIC DNA]</scope>
    <source>
        <strain evidence="3">NBRC 102520</strain>
    </source>
</reference>
<dbReference type="SUPFAM" id="SSF51556">
    <property type="entry name" value="Metallo-dependent hydrolases"/>
    <property type="match status" value="1"/>
</dbReference>
<accession>A0ABQ6B422</accession>
<dbReference type="SUPFAM" id="SSF51338">
    <property type="entry name" value="Composite domain of metallo-dependent hydrolases"/>
    <property type="match status" value="1"/>
</dbReference>
<dbReference type="Gene3D" id="2.30.40.10">
    <property type="entry name" value="Urease, subunit C, domain 1"/>
    <property type="match status" value="1"/>
</dbReference>
<evidence type="ECO:0000313" key="2">
    <source>
        <dbReference type="EMBL" id="GLR89174.1"/>
    </source>
</evidence>
<dbReference type="PANTHER" id="PTHR43135">
    <property type="entry name" value="ALPHA-D-RIBOSE 1-METHYLPHOSPHONATE 5-TRIPHOSPHATE DIPHOSPHATASE"/>
    <property type="match status" value="1"/>
</dbReference>
<evidence type="ECO:0000313" key="3">
    <source>
        <dbReference type="Proteomes" id="UP001156905"/>
    </source>
</evidence>
<dbReference type="NCBIfam" id="TIGR02318">
    <property type="entry name" value="phosphono_phnM"/>
    <property type="match status" value="1"/>
</dbReference>
<dbReference type="NCBIfam" id="NF011987">
    <property type="entry name" value="PRK15446.2-3"/>
    <property type="match status" value="1"/>
</dbReference>
<comment type="caution">
    <text evidence="2">The sequence shown here is derived from an EMBL/GenBank/DDBJ whole genome shotgun (WGS) entry which is preliminary data.</text>
</comment>
<dbReference type="InterPro" id="IPR012696">
    <property type="entry name" value="PhnM"/>
</dbReference>
<name>A0ABQ6B422_9BRAD</name>
<dbReference type="PANTHER" id="PTHR43135:SF3">
    <property type="entry name" value="ALPHA-D-RIBOSE 1-METHYLPHOSPHONATE 5-TRIPHOSPHATE DIPHOSPHATASE"/>
    <property type="match status" value="1"/>
</dbReference>
<dbReference type="EMBL" id="BSOW01000024">
    <property type="protein sequence ID" value="GLR89174.1"/>
    <property type="molecule type" value="Genomic_DNA"/>
</dbReference>
<dbReference type="InterPro" id="IPR032466">
    <property type="entry name" value="Metal_Hydrolase"/>
</dbReference>
<dbReference type="InterPro" id="IPR011059">
    <property type="entry name" value="Metal-dep_hydrolase_composite"/>
</dbReference>